<evidence type="ECO:0000256" key="2">
    <source>
        <dbReference type="ARBA" id="ARBA00022614"/>
    </source>
</evidence>
<dbReference type="FunFam" id="1.10.10.10:FF:000322">
    <property type="entry name" value="Probable disease resistance protein At1g63360"/>
    <property type="match status" value="1"/>
</dbReference>
<sequence length="910" mass="104814">MAASGALQFALQKLDSILVQEQQLLRGFNTRIKDIRDELESLKIFLRGADAGDDKDDIKAWMRQLRDIAYDMEDLLEEYTFHFGQPHRHRLLGFLTTSIQSLRHLFTRRKMSIAIQDIKTQLRNISERRSTYKFNSSFNATKKRVHDRHLAALFMEEAELVGIRKPKEEIVGRLVKGGGSSSLTVVSVVGMGGLGKTTLVRKVYDDEQVKGWFNSHAWITVTPSFTVEELLKSIIIQFYEERHEKLPARIQTMECIQLIDTLRQFLQDKRYIAVLDDLWHITPWECLKYALPNSDCGSRIVVTTRNKDIGLSCIESCGSLYELQPLPQPEAWFLFCKKAFRSVSAGVCPSELQDVAEDIVKVCGGLPLAIVTIAGLLSKKAHVLEWRKLRDNLHAELANNPKLEIIKQILLLSYNDLPHFLKSCILYFSIFPKEHAVTRITLIRLWIAEGFIESERGETMERIAGDYLNDLIDRSMVQVAERYDYGRVRSCRVHDLIHEVIVLKSEEENFSTLMITRDTKRHGKIRRSSTHAAGEHLLQSDLSHLRALFMFRENVLPIPSVVNLLSRLRLLRILDLTGAPIESFPLEFGKLPHLRYLSFRNTKISKLSKSLGQLKNLETLDLKETYVTELPKTILNLQNLRHLLAYHYYTSHRPPYYLADGVKLPHGIGKFRELQKLTYLEINQDSRIVRELGNLTQLKRLGLVKLRRVDGASLCKSIEKMEKLLSLSVTSVGMDEYLNLRSLTSPPPLLQRLYLRGPLQALPNWISSLKHLVRMRLRWSRLKEDSFGVLEELPSLVELTLIHAYDGANLRCQKGGFQKLKILDLERLNNLNHVVVDGSMPNLQKMYIRSCVQLQEVPQGIQQLVLLKEIHLFDMPEEFVQRLEGEDYAQVSHVPIRRSYDSEKGVYKEL</sequence>
<feature type="domain" description="Disease resistance N-terminal" evidence="7">
    <location>
        <begin position="6"/>
        <end position="88"/>
    </location>
</feature>
<protein>
    <recommendedName>
        <fullName evidence="12">Disease resistance protein RPM1-like</fullName>
    </recommendedName>
</protein>
<organism evidence="10 11">
    <name type="scientific">Zingiber officinale</name>
    <name type="common">Ginger</name>
    <name type="synonym">Amomum zingiber</name>
    <dbReference type="NCBI Taxonomy" id="94328"/>
    <lineage>
        <taxon>Eukaryota</taxon>
        <taxon>Viridiplantae</taxon>
        <taxon>Streptophyta</taxon>
        <taxon>Embryophyta</taxon>
        <taxon>Tracheophyta</taxon>
        <taxon>Spermatophyta</taxon>
        <taxon>Magnoliopsida</taxon>
        <taxon>Liliopsida</taxon>
        <taxon>Zingiberales</taxon>
        <taxon>Zingiberaceae</taxon>
        <taxon>Zingiber</taxon>
    </lineage>
</organism>
<gene>
    <name evidence="10" type="ORF">ZIOFF_025431</name>
</gene>
<dbReference type="InterPro" id="IPR041118">
    <property type="entry name" value="Rx_N"/>
</dbReference>
<dbReference type="OrthoDB" id="690341at2759"/>
<dbReference type="CDD" id="cd14798">
    <property type="entry name" value="RX-CC_like"/>
    <property type="match status" value="1"/>
</dbReference>
<dbReference type="FunFam" id="3.40.50.300:FF:001091">
    <property type="entry name" value="Probable disease resistance protein At1g61300"/>
    <property type="match status" value="1"/>
</dbReference>
<dbReference type="InterPro" id="IPR002182">
    <property type="entry name" value="NB-ARC"/>
</dbReference>
<evidence type="ECO:0000313" key="11">
    <source>
        <dbReference type="Proteomes" id="UP000734854"/>
    </source>
</evidence>
<dbReference type="GO" id="GO:0009626">
    <property type="term" value="P:plant-type hypersensitive response"/>
    <property type="evidence" value="ECO:0007669"/>
    <property type="project" value="UniProtKB-ARBA"/>
</dbReference>
<dbReference type="Pfam" id="PF23559">
    <property type="entry name" value="WHD_DRP"/>
    <property type="match status" value="1"/>
</dbReference>
<comment type="similarity">
    <text evidence="1">Belongs to the disease resistance NB-LRR family.</text>
</comment>
<evidence type="ECO:0000259" key="8">
    <source>
        <dbReference type="Pfam" id="PF23559"/>
    </source>
</evidence>
<dbReference type="Pfam" id="PF18052">
    <property type="entry name" value="Rx_N"/>
    <property type="match status" value="1"/>
</dbReference>
<feature type="domain" description="Disease resistance R13L4/SHOC-2-like LRR" evidence="9">
    <location>
        <begin position="544"/>
        <end position="872"/>
    </location>
</feature>
<dbReference type="InterPro" id="IPR058922">
    <property type="entry name" value="WHD_DRP"/>
</dbReference>
<evidence type="ECO:0000259" key="9">
    <source>
        <dbReference type="Pfam" id="PF23598"/>
    </source>
</evidence>
<dbReference type="EMBL" id="JACMSC010000007">
    <property type="protein sequence ID" value="KAG6515052.1"/>
    <property type="molecule type" value="Genomic_DNA"/>
</dbReference>
<keyword evidence="2" id="KW-0433">Leucine-rich repeat</keyword>
<dbReference type="InterPro" id="IPR055414">
    <property type="entry name" value="LRR_R13L4/SHOC2-like"/>
</dbReference>
<evidence type="ECO:0000256" key="5">
    <source>
        <dbReference type="ARBA" id="ARBA00022821"/>
    </source>
</evidence>
<dbReference type="PANTHER" id="PTHR23155:SF1205">
    <property type="entry name" value="DISEASE RESISTANCE PROTEIN RPM1"/>
    <property type="match status" value="1"/>
</dbReference>
<keyword evidence="5" id="KW-0611">Plant defense</keyword>
<dbReference type="AlphaFoldDB" id="A0A8J5GXU0"/>
<dbReference type="InterPro" id="IPR044974">
    <property type="entry name" value="Disease_R_plants"/>
</dbReference>
<reference evidence="10 11" key="1">
    <citation type="submission" date="2020-08" db="EMBL/GenBank/DDBJ databases">
        <title>Plant Genome Project.</title>
        <authorList>
            <person name="Zhang R.-G."/>
        </authorList>
    </citation>
    <scope>NUCLEOTIDE SEQUENCE [LARGE SCALE GENOMIC DNA]</scope>
    <source>
        <tissue evidence="10">Rhizome</tissue>
    </source>
</reference>
<comment type="caution">
    <text evidence="10">The sequence shown here is derived from an EMBL/GenBank/DDBJ whole genome shotgun (WGS) entry which is preliminary data.</text>
</comment>
<dbReference type="InterPro" id="IPR038005">
    <property type="entry name" value="RX-like_CC"/>
</dbReference>
<dbReference type="GO" id="GO:0042742">
    <property type="term" value="P:defense response to bacterium"/>
    <property type="evidence" value="ECO:0007669"/>
    <property type="project" value="UniProtKB-ARBA"/>
</dbReference>
<accession>A0A8J5GXU0</accession>
<evidence type="ECO:0000313" key="10">
    <source>
        <dbReference type="EMBL" id="KAG6515052.1"/>
    </source>
</evidence>
<proteinExistence type="inferred from homology"/>
<dbReference type="Proteomes" id="UP000734854">
    <property type="component" value="Unassembled WGS sequence"/>
</dbReference>
<feature type="domain" description="NB-ARC" evidence="6">
    <location>
        <begin position="165"/>
        <end position="342"/>
    </location>
</feature>
<dbReference type="Pfam" id="PF23598">
    <property type="entry name" value="LRR_14"/>
    <property type="match status" value="1"/>
</dbReference>
<evidence type="ECO:0000259" key="6">
    <source>
        <dbReference type="Pfam" id="PF00931"/>
    </source>
</evidence>
<keyword evidence="11" id="KW-1185">Reference proteome</keyword>
<keyword evidence="4" id="KW-0547">Nucleotide-binding</keyword>
<feature type="domain" description="Disease resistance protein winged helix" evidence="8">
    <location>
        <begin position="430"/>
        <end position="501"/>
    </location>
</feature>
<dbReference type="Pfam" id="PF00931">
    <property type="entry name" value="NB-ARC"/>
    <property type="match status" value="1"/>
</dbReference>
<evidence type="ECO:0000259" key="7">
    <source>
        <dbReference type="Pfam" id="PF18052"/>
    </source>
</evidence>
<dbReference type="GO" id="GO:0002758">
    <property type="term" value="P:innate immune response-activating signaling pathway"/>
    <property type="evidence" value="ECO:0007669"/>
    <property type="project" value="UniProtKB-ARBA"/>
</dbReference>
<name>A0A8J5GXU0_ZINOF</name>
<evidence type="ECO:0000256" key="4">
    <source>
        <dbReference type="ARBA" id="ARBA00022741"/>
    </source>
</evidence>
<evidence type="ECO:0000256" key="1">
    <source>
        <dbReference type="ARBA" id="ARBA00008894"/>
    </source>
</evidence>
<evidence type="ECO:0008006" key="12">
    <source>
        <dbReference type="Google" id="ProtNLM"/>
    </source>
</evidence>
<keyword evidence="3" id="KW-0677">Repeat</keyword>
<dbReference type="GO" id="GO:0043531">
    <property type="term" value="F:ADP binding"/>
    <property type="evidence" value="ECO:0007669"/>
    <property type="project" value="InterPro"/>
</dbReference>
<dbReference type="PANTHER" id="PTHR23155">
    <property type="entry name" value="DISEASE RESISTANCE PROTEIN RP"/>
    <property type="match status" value="1"/>
</dbReference>
<evidence type="ECO:0000256" key="3">
    <source>
        <dbReference type="ARBA" id="ARBA00022737"/>
    </source>
</evidence>